<keyword evidence="4" id="KW-0687">Ribonucleoprotein</keyword>
<dbReference type="GO" id="GO:0005840">
    <property type="term" value="C:ribosome"/>
    <property type="evidence" value="ECO:0007669"/>
    <property type="project" value="UniProtKB-KW"/>
</dbReference>
<proteinExistence type="predicted"/>
<keyword evidence="4" id="KW-0689">Ribosomal protein</keyword>
<evidence type="ECO:0000256" key="2">
    <source>
        <dbReference type="ARBA" id="ARBA00023315"/>
    </source>
</evidence>
<sequence length="145" mass="15712">MIDHDTWSWRVAPVPRWPVDAVFFDDEAEVADTLVAEVDGAVAGYVQVSRAMALASAAHVQEVKGLAVAPKAQGRGVGRALLEAARAVAAERGARKLTLRVLAGNLEAMALYRSFGFEVEGVLKEYFLLDGRYVDDVLMALPLTR</sequence>
<evidence type="ECO:0000313" key="5">
    <source>
        <dbReference type="Proteomes" id="UP000589036"/>
    </source>
</evidence>
<dbReference type="AlphaFoldDB" id="A0A852U0Z7"/>
<dbReference type="Proteomes" id="UP000589036">
    <property type="component" value="Unassembled WGS sequence"/>
</dbReference>
<dbReference type="InterPro" id="IPR050832">
    <property type="entry name" value="Bact_Acetyltransf"/>
</dbReference>
<comment type="caution">
    <text evidence="4">The sequence shown here is derived from an EMBL/GenBank/DDBJ whole genome shotgun (WGS) entry which is preliminary data.</text>
</comment>
<keyword evidence="1" id="KW-0808">Transferase</keyword>
<evidence type="ECO:0000259" key="3">
    <source>
        <dbReference type="PROSITE" id="PS51186"/>
    </source>
</evidence>
<dbReference type="CDD" id="cd04301">
    <property type="entry name" value="NAT_SF"/>
    <property type="match status" value="1"/>
</dbReference>
<evidence type="ECO:0000256" key="1">
    <source>
        <dbReference type="ARBA" id="ARBA00022679"/>
    </source>
</evidence>
<dbReference type="InterPro" id="IPR000182">
    <property type="entry name" value="GNAT_dom"/>
</dbReference>
<dbReference type="GO" id="GO:0016747">
    <property type="term" value="F:acyltransferase activity, transferring groups other than amino-acyl groups"/>
    <property type="evidence" value="ECO:0007669"/>
    <property type="project" value="InterPro"/>
</dbReference>
<dbReference type="PANTHER" id="PTHR43877">
    <property type="entry name" value="AMINOALKYLPHOSPHONATE N-ACETYLTRANSFERASE-RELATED-RELATED"/>
    <property type="match status" value="1"/>
</dbReference>
<evidence type="ECO:0000313" key="4">
    <source>
        <dbReference type="EMBL" id="NYE49888.1"/>
    </source>
</evidence>
<gene>
    <name evidence="4" type="ORF">HDA32_005008</name>
</gene>
<name>A0A852U0Z7_9ACTN</name>
<accession>A0A852U0Z7</accession>
<dbReference type="Pfam" id="PF00583">
    <property type="entry name" value="Acetyltransf_1"/>
    <property type="match status" value="1"/>
</dbReference>
<dbReference type="InterPro" id="IPR016181">
    <property type="entry name" value="Acyl_CoA_acyltransferase"/>
</dbReference>
<dbReference type="SUPFAM" id="SSF55729">
    <property type="entry name" value="Acyl-CoA N-acyltransferases (Nat)"/>
    <property type="match status" value="1"/>
</dbReference>
<dbReference type="Gene3D" id="3.40.630.30">
    <property type="match status" value="1"/>
</dbReference>
<reference evidence="4 5" key="1">
    <citation type="submission" date="2020-07" db="EMBL/GenBank/DDBJ databases">
        <title>Sequencing the genomes of 1000 actinobacteria strains.</title>
        <authorList>
            <person name="Klenk H.-P."/>
        </authorList>
    </citation>
    <scope>NUCLEOTIDE SEQUENCE [LARGE SCALE GENOMIC DNA]</scope>
    <source>
        <strain evidence="4 5">CXB654</strain>
    </source>
</reference>
<keyword evidence="2" id="KW-0012">Acyltransferase</keyword>
<dbReference type="EMBL" id="JACCCC010000001">
    <property type="protein sequence ID" value="NYE49888.1"/>
    <property type="molecule type" value="Genomic_DNA"/>
</dbReference>
<feature type="domain" description="N-acetyltransferase" evidence="3">
    <location>
        <begin position="1"/>
        <end position="144"/>
    </location>
</feature>
<protein>
    <submittedName>
        <fullName evidence="4">Ribosomal protein S18 acetylase RimI-like enzyme</fullName>
    </submittedName>
</protein>
<organism evidence="4 5">
    <name type="scientific">Spinactinospora alkalitolerans</name>
    <dbReference type="NCBI Taxonomy" id="687207"/>
    <lineage>
        <taxon>Bacteria</taxon>
        <taxon>Bacillati</taxon>
        <taxon>Actinomycetota</taxon>
        <taxon>Actinomycetes</taxon>
        <taxon>Streptosporangiales</taxon>
        <taxon>Nocardiopsidaceae</taxon>
        <taxon>Spinactinospora</taxon>
    </lineage>
</organism>
<dbReference type="RefSeq" id="WP_344733907.1">
    <property type="nucleotide sequence ID" value="NZ_BAAAYY010000048.1"/>
</dbReference>
<dbReference type="PROSITE" id="PS51186">
    <property type="entry name" value="GNAT"/>
    <property type="match status" value="1"/>
</dbReference>
<keyword evidence="5" id="KW-1185">Reference proteome</keyword>